<evidence type="ECO:0000313" key="2">
    <source>
        <dbReference type="Proteomes" id="UP000324222"/>
    </source>
</evidence>
<proteinExistence type="predicted"/>
<organism evidence="1 2">
    <name type="scientific">Portunus trituberculatus</name>
    <name type="common">Swimming crab</name>
    <name type="synonym">Neptunus trituberculatus</name>
    <dbReference type="NCBI Taxonomy" id="210409"/>
    <lineage>
        <taxon>Eukaryota</taxon>
        <taxon>Metazoa</taxon>
        <taxon>Ecdysozoa</taxon>
        <taxon>Arthropoda</taxon>
        <taxon>Crustacea</taxon>
        <taxon>Multicrustacea</taxon>
        <taxon>Malacostraca</taxon>
        <taxon>Eumalacostraca</taxon>
        <taxon>Eucarida</taxon>
        <taxon>Decapoda</taxon>
        <taxon>Pleocyemata</taxon>
        <taxon>Brachyura</taxon>
        <taxon>Eubrachyura</taxon>
        <taxon>Portunoidea</taxon>
        <taxon>Portunidae</taxon>
        <taxon>Portuninae</taxon>
        <taxon>Portunus</taxon>
    </lineage>
</organism>
<evidence type="ECO:0000313" key="1">
    <source>
        <dbReference type="EMBL" id="MPD05173.1"/>
    </source>
</evidence>
<keyword evidence="2" id="KW-1185">Reference proteome</keyword>
<sequence length="72" mass="7862">MRVGFVCGWVVGGVLRERSGWVEEWKVAVRNAECRDDGKQGERNEWVGGWAGYALCPAACLLPGPPQGTLMV</sequence>
<dbReference type="AlphaFoldDB" id="A0A5B7K979"/>
<reference evidence="1 2" key="1">
    <citation type="submission" date="2019-05" db="EMBL/GenBank/DDBJ databases">
        <title>Another draft genome of Portunus trituberculatus and its Hox gene families provides insights of decapod evolution.</title>
        <authorList>
            <person name="Jeong J.-H."/>
            <person name="Song I."/>
            <person name="Kim S."/>
            <person name="Choi T."/>
            <person name="Kim D."/>
            <person name="Ryu S."/>
            <person name="Kim W."/>
        </authorList>
    </citation>
    <scope>NUCLEOTIDE SEQUENCE [LARGE SCALE GENOMIC DNA]</scope>
    <source>
        <tissue evidence="1">Muscle</tissue>
    </source>
</reference>
<name>A0A5B7K979_PORTR</name>
<accession>A0A5B7K979</accession>
<gene>
    <name evidence="1" type="ORF">E2C01_100904</name>
</gene>
<dbReference type="Proteomes" id="UP000324222">
    <property type="component" value="Unassembled WGS sequence"/>
</dbReference>
<comment type="caution">
    <text evidence="1">The sequence shown here is derived from an EMBL/GenBank/DDBJ whole genome shotgun (WGS) entry which is preliminary data.</text>
</comment>
<protein>
    <submittedName>
        <fullName evidence="1">Uncharacterized protein</fullName>
    </submittedName>
</protein>
<dbReference type="EMBL" id="VSRR010144744">
    <property type="protein sequence ID" value="MPD05173.1"/>
    <property type="molecule type" value="Genomic_DNA"/>
</dbReference>